<protein>
    <recommendedName>
        <fullName evidence="5">BTB domain-containing protein</fullName>
    </recommendedName>
</protein>
<dbReference type="FunFam" id="1.25.40.20:FF:000248">
    <property type="entry name" value="Ankyrin repeat and BTB/POZ domain protein"/>
    <property type="match status" value="1"/>
</dbReference>
<dbReference type="VEuPathDB" id="FungiDB:Z519_02591"/>
<dbReference type="GO" id="GO:0000151">
    <property type="term" value="C:ubiquitin ligase complex"/>
    <property type="evidence" value="ECO:0007669"/>
    <property type="project" value="TreeGrafter"/>
</dbReference>
<dbReference type="Pfam" id="PF12796">
    <property type="entry name" value="Ank_2"/>
    <property type="match status" value="1"/>
</dbReference>
<feature type="compositionally biased region" description="Polar residues" evidence="4">
    <location>
        <begin position="326"/>
        <end position="336"/>
    </location>
</feature>
<evidence type="ECO:0000256" key="1">
    <source>
        <dbReference type="ARBA" id="ARBA00022737"/>
    </source>
</evidence>
<dbReference type="RefSeq" id="XP_016623868.1">
    <property type="nucleotide sequence ID" value="XM_016760347.1"/>
</dbReference>
<dbReference type="PANTHER" id="PTHR46231">
    <property type="entry name" value="ANKYRIN REPEAT AND BTB/POZ DOMAIN-CONTAINING PROTEIN 1"/>
    <property type="match status" value="1"/>
</dbReference>
<dbReference type="PANTHER" id="PTHR46231:SF1">
    <property type="entry name" value="ANKYRIN REPEAT AND BTB_POZ DOMAIN-CONTAINING PROTEIN 1"/>
    <property type="match status" value="1"/>
</dbReference>
<dbReference type="Gene3D" id="1.25.40.20">
    <property type="entry name" value="Ankyrin repeat-containing domain"/>
    <property type="match status" value="1"/>
</dbReference>
<dbReference type="SUPFAM" id="SSF48403">
    <property type="entry name" value="Ankyrin repeat"/>
    <property type="match status" value="1"/>
</dbReference>
<organism evidence="6 7">
    <name type="scientific">Cladophialophora bantiana (strain ATCC 10958 / CBS 173.52 / CDC B-1940 / NIH 8579)</name>
    <name type="common">Xylohypha bantiana</name>
    <dbReference type="NCBI Taxonomy" id="1442370"/>
    <lineage>
        <taxon>Eukaryota</taxon>
        <taxon>Fungi</taxon>
        <taxon>Dikarya</taxon>
        <taxon>Ascomycota</taxon>
        <taxon>Pezizomycotina</taxon>
        <taxon>Eurotiomycetes</taxon>
        <taxon>Chaetothyriomycetidae</taxon>
        <taxon>Chaetothyriales</taxon>
        <taxon>Herpotrichiellaceae</taxon>
        <taxon>Cladophialophora</taxon>
    </lineage>
</organism>
<evidence type="ECO:0000259" key="5">
    <source>
        <dbReference type="PROSITE" id="PS50097"/>
    </source>
</evidence>
<feature type="domain" description="BTB" evidence="5">
    <location>
        <begin position="360"/>
        <end position="422"/>
    </location>
</feature>
<gene>
    <name evidence="6" type="ORF">Z519_02591</name>
</gene>
<feature type="region of interest" description="Disordered" evidence="4">
    <location>
        <begin position="588"/>
        <end position="632"/>
    </location>
</feature>
<dbReference type="PROSITE" id="PS50097">
    <property type="entry name" value="BTB"/>
    <property type="match status" value="2"/>
</dbReference>
<sequence>MSANGLLRKDQLELSLHDEKKLIEEGILKEDNPLDFSVNFQKLCDACRRGDLKLCQEMIQEGTNINAKDQYDYTPLILASLCGHYEVVQLLLESGALCERDTFQGERCLYNALNDRIRNLLLQYDYSKTTDPLQPLASHLVSLLTRDHPKTHDITVITPTESFRLHKFILSARSPYFKSKLSQAPDTKLWKPAPTIPPQSFAIALKHLYLGEVPRDLGGGPGTGFTDSEILAGVDRISKHLEIHNLSQLILDSNDRRLARQRRQDEIQRGRDQLEQWFRDNVLNHAIEVETSRADHVKWDRDNGIFADVLLRADEDEVDEETATDRQPQQSQSATNALGIPLDQKSNASRSPSRSRKPRKSKIYPCHKAMLIRSEFFMAMFESSFREAQDTPHLQIVPIDCSPEVLEIILTFLYAEKADFGLDIAVDVLFAADMLFLEKVKAKAALVISSLGSGTAMTMPNASSPEMATTENDTTADDSGADEDLDIYEILRAAWLTRVQRLEEFAARYIAYRLESYIDDPDFAELVKESASRISARQETDSIELLDDIRYYLSERFRLRFEDSGLEDVMDEERAMMAQALSQSNGEVQVNGHAGGESTTPPVVSLPQWGSQPAAAQADSQKAAQQFPDDEGVDMSTPIPAPAPLVDSTAAGFGGGPASNLRTDPDSVEVLLQSGAVRTLDGELAGDEFAADAVNYQILLAKIDRLLERLKLDA</sequence>
<dbReference type="GO" id="GO:0005737">
    <property type="term" value="C:cytoplasm"/>
    <property type="evidence" value="ECO:0007669"/>
    <property type="project" value="TreeGrafter"/>
</dbReference>
<name>A0A0D2IK56_CLAB1</name>
<keyword evidence="7" id="KW-1185">Reference proteome</keyword>
<keyword evidence="2 3" id="KW-0040">ANK repeat</keyword>
<evidence type="ECO:0000313" key="6">
    <source>
        <dbReference type="EMBL" id="KIW97199.1"/>
    </source>
</evidence>
<dbReference type="HOGENOM" id="CLU_022885_2_0_1"/>
<dbReference type="AlphaFoldDB" id="A0A0D2IK56"/>
<proteinExistence type="predicted"/>
<dbReference type="SUPFAM" id="SSF54695">
    <property type="entry name" value="POZ domain"/>
    <property type="match status" value="2"/>
</dbReference>
<dbReference type="PROSITE" id="PS50088">
    <property type="entry name" value="ANK_REPEAT"/>
    <property type="match status" value="1"/>
</dbReference>
<dbReference type="SMART" id="SM00248">
    <property type="entry name" value="ANK"/>
    <property type="match status" value="2"/>
</dbReference>
<dbReference type="SMART" id="SM00225">
    <property type="entry name" value="BTB"/>
    <property type="match status" value="2"/>
</dbReference>
<feature type="repeat" description="ANK" evidence="3">
    <location>
        <begin position="71"/>
        <end position="96"/>
    </location>
</feature>
<dbReference type="Proteomes" id="UP000053789">
    <property type="component" value="Unassembled WGS sequence"/>
</dbReference>
<evidence type="ECO:0000256" key="2">
    <source>
        <dbReference type="ARBA" id="ARBA00023043"/>
    </source>
</evidence>
<evidence type="ECO:0000256" key="3">
    <source>
        <dbReference type="PROSITE-ProRule" id="PRU00023"/>
    </source>
</evidence>
<dbReference type="Pfam" id="PF00651">
    <property type="entry name" value="BTB"/>
    <property type="match status" value="2"/>
</dbReference>
<dbReference type="Gene3D" id="3.30.710.10">
    <property type="entry name" value="Potassium Channel Kv1.1, Chain A"/>
    <property type="match status" value="2"/>
</dbReference>
<dbReference type="PROSITE" id="PS50297">
    <property type="entry name" value="ANK_REP_REGION"/>
    <property type="match status" value="1"/>
</dbReference>
<dbReference type="InterPro" id="IPR036770">
    <property type="entry name" value="Ankyrin_rpt-contain_sf"/>
</dbReference>
<dbReference type="InterPro" id="IPR000210">
    <property type="entry name" value="BTB/POZ_dom"/>
</dbReference>
<feature type="region of interest" description="Disordered" evidence="4">
    <location>
        <begin position="458"/>
        <end position="479"/>
    </location>
</feature>
<accession>A0A0D2IK56</accession>
<dbReference type="EMBL" id="KN846982">
    <property type="protein sequence ID" value="KIW97199.1"/>
    <property type="molecule type" value="Genomic_DNA"/>
</dbReference>
<dbReference type="CDD" id="cd18186">
    <property type="entry name" value="BTB_POZ_ZBTB_KLHL-like"/>
    <property type="match status" value="1"/>
</dbReference>
<dbReference type="InterPro" id="IPR044515">
    <property type="entry name" value="ABTB1"/>
</dbReference>
<reference evidence="6" key="1">
    <citation type="submission" date="2015-01" db="EMBL/GenBank/DDBJ databases">
        <title>The Genome Sequence of Cladophialophora bantiana CBS 173.52.</title>
        <authorList>
            <consortium name="The Broad Institute Genomics Platform"/>
            <person name="Cuomo C."/>
            <person name="de Hoog S."/>
            <person name="Gorbushina A."/>
            <person name="Stielow B."/>
            <person name="Teixiera M."/>
            <person name="Abouelleil A."/>
            <person name="Chapman S.B."/>
            <person name="Priest M."/>
            <person name="Young S.K."/>
            <person name="Wortman J."/>
            <person name="Nusbaum C."/>
            <person name="Birren B."/>
        </authorList>
    </citation>
    <scope>NUCLEOTIDE SEQUENCE [LARGE SCALE GENOMIC DNA]</scope>
    <source>
        <strain evidence="6">CBS 173.52</strain>
    </source>
</reference>
<dbReference type="GeneID" id="27695519"/>
<dbReference type="InterPro" id="IPR002110">
    <property type="entry name" value="Ankyrin_rpt"/>
</dbReference>
<evidence type="ECO:0000256" key="4">
    <source>
        <dbReference type="SAM" id="MobiDB-lite"/>
    </source>
</evidence>
<keyword evidence="1" id="KW-0677">Repeat</keyword>
<feature type="domain" description="BTB" evidence="5">
    <location>
        <begin position="152"/>
        <end position="217"/>
    </location>
</feature>
<dbReference type="CDD" id="cd18497">
    <property type="entry name" value="BACK_ABTB1_BPOZ"/>
    <property type="match status" value="1"/>
</dbReference>
<feature type="compositionally biased region" description="Polar residues" evidence="4">
    <location>
        <begin position="458"/>
        <end position="473"/>
    </location>
</feature>
<evidence type="ECO:0000313" key="7">
    <source>
        <dbReference type="Proteomes" id="UP000053789"/>
    </source>
</evidence>
<feature type="region of interest" description="Disordered" evidence="4">
    <location>
        <begin position="317"/>
        <end position="361"/>
    </location>
</feature>
<feature type="compositionally biased region" description="Low complexity" evidence="4">
    <location>
        <begin position="612"/>
        <end position="626"/>
    </location>
</feature>
<dbReference type="InterPro" id="IPR011333">
    <property type="entry name" value="SKP1/BTB/POZ_sf"/>
</dbReference>
<dbReference type="OrthoDB" id="684045at2759"/>